<feature type="modified residue" description="4-aspartylphosphate" evidence="1">
    <location>
        <position position="53"/>
    </location>
</feature>
<dbReference type="InterPro" id="IPR001789">
    <property type="entry name" value="Sig_transdc_resp-reg_receiver"/>
</dbReference>
<proteinExistence type="predicted"/>
<reference evidence="3" key="1">
    <citation type="submission" date="2020-02" db="EMBL/GenBank/DDBJ databases">
        <authorList>
            <person name="Meier V. D."/>
        </authorList>
    </citation>
    <scope>NUCLEOTIDE SEQUENCE</scope>
    <source>
        <strain evidence="3">AVDCRST_MAG14</strain>
    </source>
</reference>
<evidence type="ECO:0000256" key="1">
    <source>
        <dbReference type="PROSITE-ProRule" id="PRU00169"/>
    </source>
</evidence>
<dbReference type="EMBL" id="CADCVG010000038">
    <property type="protein sequence ID" value="CAA9450750.1"/>
    <property type="molecule type" value="Genomic_DNA"/>
</dbReference>
<gene>
    <name evidence="3" type="ORF">AVDCRST_MAG14-884</name>
</gene>
<dbReference type="GO" id="GO:0000160">
    <property type="term" value="P:phosphorelay signal transduction system"/>
    <property type="evidence" value="ECO:0007669"/>
    <property type="project" value="InterPro"/>
</dbReference>
<evidence type="ECO:0000259" key="2">
    <source>
        <dbReference type="PROSITE" id="PS50110"/>
    </source>
</evidence>
<accession>A0A6J4QQT8</accession>
<dbReference type="AlphaFoldDB" id="A0A6J4QQT8"/>
<organism evidence="3">
    <name type="scientific">uncultured Rubrobacteraceae bacterium</name>
    <dbReference type="NCBI Taxonomy" id="349277"/>
    <lineage>
        <taxon>Bacteria</taxon>
        <taxon>Bacillati</taxon>
        <taxon>Actinomycetota</taxon>
        <taxon>Rubrobacteria</taxon>
        <taxon>Rubrobacterales</taxon>
        <taxon>Rubrobacteraceae</taxon>
        <taxon>environmental samples</taxon>
    </lineage>
</organism>
<dbReference type="InterPro" id="IPR011006">
    <property type="entry name" value="CheY-like_superfamily"/>
</dbReference>
<feature type="domain" description="Response regulatory" evidence="2">
    <location>
        <begin position="4"/>
        <end position="120"/>
    </location>
</feature>
<dbReference type="SUPFAM" id="SSF52172">
    <property type="entry name" value="CheY-like"/>
    <property type="match status" value="1"/>
</dbReference>
<evidence type="ECO:0000313" key="3">
    <source>
        <dbReference type="EMBL" id="CAA9450750.1"/>
    </source>
</evidence>
<dbReference type="PROSITE" id="PS50110">
    <property type="entry name" value="RESPONSE_REGULATORY"/>
    <property type="match status" value="1"/>
</dbReference>
<protein>
    <recommendedName>
        <fullName evidence="2">Response regulatory domain-containing protein</fullName>
    </recommendedName>
</protein>
<dbReference type="Gene3D" id="3.40.50.2300">
    <property type="match status" value="1"/>
</dbReference>
<keyword evidence="1" id="KW-0597">Phosphoprotein</keyword>
<sequence>MARRIVAAVEDLLFKSKISETANTLGVETLFPRSPRKLIEQASSSPPDLLVLDLNSARYEPLNLLREIKSDQALKDVPVVGFLSHVQKDLAVAARELGCDRVMARSAFTRDLPELLAGDGGRVV</sequence>
<name>A0A6J4QQT8_9ACTN</name>